<dbReference type="EMBL" id="SRMA01027165">
    <property type="protein sequence ID" value="TRY58848.1"/>
    <property type="molecule type" value="Genomic_DNA"/>
</dbReference>
<protein>
    <submittedName>
        <fullName evidence="2">Uncharacterized protein</fullName>
    </submittedName>
</protein>
<evidence type="ECO:0000256" key="1">
    <source>
        <dbReference type="SAM" id="MobiDB-lite"/>
    </source>
</evidence>
<organism evidence="2 3">
    <name type="scientific">Danionella cerebrum</name>
    <dbReference type="NCBI Taxonomy" id="2873325"/>
    <lineage>
        <taxon>Eukaryota</taxon>
        <taxon>Metazoa</taxon>
        <taxon>Chordata</taxon>
        <taxon>Craniata</taxon>
        <taxon>Vertebrata</taxon>
        <taxon>Euteleostomi</taxon>
        <taxon>Actinopterygii</taxon>
        <taxon>Neopterygii</taxon>
        <taxon>Teleostei</taxon>
        <taxon>Ostariophysi</taxon>
        <taxon>Cypriniformes</taxon>
        <taxon>Danionidae</taxon>
        <taxon>Danioninae</taxon>
        <taxon>Danionella</taxon>
    </lineage>
</organism>
<name>A0A553N0A2_9TELE</name>
<proteinExistence type="predicted"/>
<sequence>MRETAYSIGHWSSESGVCRRARRERLTSSGQETSGARGDSPSHSLKTVWLGFLELQQRVSVRCGAFLGFKSKYHEALPVSGDQNPAQELRFTEESCQSGLSDRGCSCVLEVVRASQHLGPPLQSLIKEQPLVPQLRYKKASEGNTSAHSHSDSSNARGCKKPLRGLDTFFNHLRCERWVESRDSISQLLRRLHCLTLGLGSVDRMLDKARFFAPSLNQPCGFSRQGRAVAIAVHTHLDPQQTQDHPSYCRDEHEEISAEQKRVCARAGVIHTLRLMGEVLSVCDGELSYNEEKLGKGTPAVHYHRESSAPMAVPCLNEFLTVTGRGMGSLATSNLDEKQPNCGKQLINWHEVGLINGWSATPATACKPLRPQQKLDVKMNNNAAHVETVVMHLINKWHFMNVGVMLRGPFLLCVRCVQSKIQIQATAFLSSGVLDSLSRLIQLPVVSVQSSVVVDGYSKTCVPV</sequence>
<keyword evidence="3" id="KW-1185">Reference proteome</keyword>
<comment type="caution">
    <text evidence="2">The sequence shown here is derived from an EMBL/GenBank/DDBJ whole genome shotgun (WGS) entry which is preliminary data.</text>
</comment>
<accession>A0A553N0A2</accession>
<feature type="region of interest" description="Disordered" evidence="1">
    <location>
        <begin position="23"/>
        <end position="42"/>
    </location>
</feature>
<feature type="region of interest" description="Disordered" evidence="1">
    <location>
        <begin position="138"/>
        <end position="158"/>
    </location>
</feature>
<feature type="compositionally biased region" description="Polar residues" evidence="1">
    <location>
        <begin position="142"/>
        <end position="156"/>
    </location>
</feature>
<dbReference type="AlphaFoldDB" id="A0A553N0A2"/>
<evidence type="ECO:0000313" key="2">
    <source>
        <dbReference type="EMBL" id="TRY58848.1"/>
    </source>
</evidence>
<reference evidence="2 3" key="1">
    <citation type="journal article" date="2019" name="Sci. Data">
        <title>Hybrid genome assembly and annotation of Danionella translucida.</title>
        <authorList>
            <person name="Kadobianskyi M."/>
            <person name="Schulze L."/>
            <person name="Schuelke M."/>
            <person name="Judkewitz B."/>
        </authorList>
    </citation>
    <scope>NUCLEOTIDE SEQUENCE [LARGE SCALE GENOMIC DNA]</scope>
    <source>
        <strain evidence="2 3">Bolton</strain>
    </source>
</reference>
<gene>
    <name evidence="2" type="ORF">DNTS_021373</name>
</gene>
<evidence type="ECO:0000313" key="3">
    <source>
        <dbReference type="Proteomes" id="UP000316079"/>
    </source>
</evidence>
<dbReference type="Proteomes" id="UP000316079">
    <property type="component" value="Unassembled WGS sequence"/>
</dbReference>